<dbReference type="GO" id="GO:0005737">
    <property type="term" value="C:cytoplasm"/>
    <property type="evidence" value="ECO:0007669"/>
    <property type="project" value="TreeGrafter"/>
</dbReference>
<accession>A0A5J4SFY5</accession>
<gene>
    <name evidence="2" type="ORF">EZS27_008140</name>
</gene>
<dbReference type="PANTHER" id="PTHR32440">
    <property type="entry name" value="PHOSPHATASE DCR2-RELATED-RELATED"/>
    <property type="match status" value="1"/>
</dbReference>
<feature type="domain" description="Calcineurin-like phosphoesterase" evidence="1">
    <location>
        <begin position="36"/>
        <end position="257"/>
    </location>
</feature>
<dbReference type="Pfam" id="PF00149">
    <property type="entry name" value="Metallophos"/>
    <property type="match status" value="1"/>
</dbReference>
<dbReference type="EMBL" id="SNRY01000229">
    <property type="protein sequence ID" value="KAA6344210.1"/>
    <property type="molecule type" value="Genomic_DNA"/>
</dbReference>
<keyword evidence="2" id="KW-0378">Hydrolase</keyword>
<organism evidence="2">
    <name type="scientific">termite gut metagenome</name>
    <dbReference type="NCBI Taxonomy" id="433724"/>
    <lineage>
        <taxon>unclassified sequences</taxon>
        <taxon>metagenomes</taxon>
        <taxon>organismal metagenomes</taxon>
    </lineage>
</organism>
<dbReference type="InterPro" id="IPR029052">
    <property type="entry name" value="Metallo-depent_PP-like"/>
</dbReference>
<dbReference type="GO" id="GO:0004115">
    <property type="term" value="F:3',5'-cyclic-AMP phosphodiesterase activity"/>
    <property type="evidence" value="ECO:0007669"/>
    <property type="project" value="UniProtKB-EC"/>
</dbReference>
<dbReference type="CDD" id="cd07383">
    <property type="entry name" value="MPP_Dcr2"/>
    <property type="match status" value="1"/>
</dbReference>
<dbReference type="InterPro" id="IPR004843">
    <property type="entry name" value="Calcineurin-like_PHP"/>
</dbReference>
<dbReference type="Gene3D" id="3.60.21.10">
    <property type="match status" value="1"/>
</dbReference>
<comment type="caution">
    <text evidence="2">The sequence shown here is derived from an EMBL/GenBank/DDBJ whole genome shotgun (WGS) entry which is preliminary data.</text>
</comment>
<dbReference type="AlphaFoldDB" id="A0A5J4SFY5"/>
<protein>
    <submittedName>
        <fullName evidence="2">3' 5'-cyclic adenosine monophosphate phosphodiesterase CpdA</fullName>
        <ecNumber evidence="2">3.1.4.53</ecNumber>
    </submittedName>
</protein>
<evidence type="ECO:0000259" key="1">
    <source>
        <dbReference type="Pfam" id="PF00149"/>
    </source>
</evidence>
<dbReference type="PANTHER" id="PTHR32440:SF11">
    <property type="entry name" value="METALLOPHOSPHOESTERASE DOMAIN-CONTAINING PROTEIN"/>
    <property type="match status" value="1"/>
</dbReference>
<sequence length="338" mass="38184">MKKSILIILCLFVTFLCTATQKPARPELKFRADGTFKIMQITDTHYRTNWAGREGALDLMKQAIPLVNPDLVILTGDIVSSNKDTYELWTELTQVLVDAKVPWALVFGNHDDEFEITKPQIIEMITNLPYCLVENGPKEVAGNGNYVLKIASSTPPSKTKATIYCFDFPDERNGIMVSQLEWYRQKSTAFTAANGNKPLPSLAFFHIPIPEYREVIDIPTTVGQCNEEICNFKINSGVLANFIACKDVMGTFVGHDHSNNYIGCLHDVCLAYGYCSGKQVANPIAGRGVRIIELFEGERKFNTWLLKLYDSSFVENRWKPVSQVESFFFVTYPDSFKK</sequence>
<evidence type="ECO:0000313" key="2">
    <source>
        <dbReference type="EMBL" id="KAA6344210.1"/>
    </source>
</evidence>
<dbReference type="SUPFAM" id="SSF56300">
    <property type="entry name" value="Metallo-dependent phosphatases"/>
    <property type="match status" value="1"/>
</dbReference>
<reference evidence="2" key="1">
    <citation type="submission" date="2019-03" db="EMBL/GenBank/DDBJ databases">
        <title>Single cell metagenomics reveals metabolic interactions within the superorganism composed of flagellate Streblomastix strix and complex community of Bacteroidetes bacteria on its surface.</title>
        <authorList>
            <person name="Treitli S.C."/>
            <person name="Kolisko M."/>
            <person name="Husnik F."/>
            <person name="Keeling P."/>
            <person name="Hampl V."/>
        </authorList>
    </citation>
    <scope>NUCLEOTIDE SEQUENCE</scope>
    <source>
        <strain evidence="2">STM</strain>
    </source>
</reference>
<name>A0A5J4SFY5_9ZZZZ</name>
<dbReference type="EC" id="3.1.4.53" evidence="2"/>
<proteinExistence type="predicted"/>